<accession>A0ABR4XJP1</accession>
<name>A0ABR4XJP1_9PORP</name>
<reference evidence="1 2" key="1">
    <citation type="submission" date="2014-08" db="EMBL/GenBank/DDBJ databases">
        <title>Porphyromonas canoris strain:OH2762 Genome sequencing.</title>
        <authorList>
            <person name="Wallis C."/>
            <person name="Deusch O."/>
            <person name="O'Flynn C."/>
            <person name="Davis I."/>
            <person name="Jospin G."/>
            <person name="Darling A.E."/>
            <person name="Coil D.A."/>
            <person name="Alexiev A."/>
            <person name="Horsfall A."/>
            <person name="Kirkwood N."/>
            <person name="Harris S."/>
            <person name="Eisen J.A."/>
        </authorList>
    </citation>
    <scope>NUCLEOTIDE SEQUENCE [LARGE SCALE GENOMIC DNA]</scope>
    <source>
        <strain evidence="2">COT-108 OH2762</strain>
    </source>
</reference>
<proteinExistence type="predicted"/>
<dbReference type="PROSITE" id="PS51257">
    <property type="entry name" value="PROKAR_LIPOPROTEIN"/>
    <property type="match status" value="1"/>
</dbReference>
<evidence type="ECO:0000313" key="2">
    <source>
        <dbReference type="Proteomes" id="UP000030101"/>
    </source>
</evidence>
<gene>
    <name evidence="1" type="ORF">HQ43_06200</name>
</gene>
<organism evidence="1 2">
    <name type="scientific">Porphyromonas canoris</name>
    <dbReference type="NCBI Taxonomy" id="36875"/>
    <lineage>
        <taxon>Bacteria</taxon>
        <taxon>Pseudomonadati</taxon>
        <taxon>Bacteroidota</taxon>
        <taxon>Bacteroidia</taxon>
        <taxon>Bacteroidales</taxon>
        <taxon>Porphyromonadaceae</taxon>
        <taxon>Porphyromonas</taxon>
    </lineage>
</organism>
<sequence length="442" mass="49956">MKRVQYILAFVALLGLVACNPTKGIYEELDKEEKHVTKTKSIVLSDAEFKSIIDGHISSMVAKFQGTPEEKKAYKAQLEKNLRDERTYSAFSDKFTAAEHLTPFAAKANPEWGKDSRLTIEHKELLPASSNLKAIGFAAFVELKKADFEGLGITSIVKLKADELNKVIELAKSKAQNNPRSLVIRGSLNSDNVTWFVINGKLADAKKYHAITMEEYKSMGANYGNFSSSMPAENYIPALLAVKYPYAQAGDSKVVVWLFYKDKKTSVHYEDYTFNGTKWTVTERTTPVTSQFIQNGKGWVYDPTIKFAFEKADFQYLFEWVKANKPSYISKKYPTNEEFWFGGSSYYNNFNLDGGETQGDRPEEKGLDSAALLKAKYERIKDGLKLVLAHKYPEMPALTNGIEQRYIIKVNIRVNRANADFTYQFKGLGNGNFEYEAGPTEI</sequence>
<dbReference type="EMBL" id="JQZV01000013">
    <property type="protein sequence ID" value="KGN91686.1"/>
    <property type="molecule type" value="Genomic_DNA"/>
</dbReference>
<evidence type="ECO:0008006" key="3">
    <source>
        <dbReference type="Google" id="ProtNLM"/>
    </source>
</evidence>
<dbReference type="Proteomes" id="UP000030101">
    <property type="component" value="Unassembled WGS sequence"/>
</dbReference>
<dbReference type="RefSeq" id="WP_036791024.1">
    <property type="nucleotide sequence ID" value="NZ_JQZV01000013.1"/>
</dbReference>
<comment type="caution">
    <text evidence="1">The sequence shown here is derived from an EMBL/GenBank/DDBJ whole genome shotgun (WGS) entry which is preliminary data.</text>
</comment>
<protein>
    <recommendedName>
        <fullName evidence="3">Lipoprotein</fullName>
    </recommendedName>
</protein>
<keyword evidence="2" id="KW-1185">Reference proteome</keyword>
<evidence type="ECO:0000313" key="1">
    <source>
        <dbReference type="EMBL" id="KGN91686.1"/>
    </source>
</evidence>